<evidence type="ECO:0000256" key="3">
    <source>
        <dbReference type="ARBA" id="ARBA00023163"/>
    </source>
</evidence>
<dbReference type="InterPro" id="IPR036390">
    <property type="entry name" value="WH_DNA-bd_sf"/>
</dbReference>
<evidence type="ECO:0000256" key="1">
    <source>
        <dbReference type="ARBA" id="ARBA00023015"/>
    </source>
</evidence>
<dbReference type="EMBL" id="JAUSWJ010000001">
    <property type="protein sequence ID" value="MDQ0517313.1"/>
    <property type="molecule type" value="Genomic_DNA"/>
</dbReference>
<evidence type="ECO:0000313" key="7">
    <source>
        <dbReference type="EMBL" id="MDQ0517313.1"/>
    </source>
</evidence>
<accession>A0ABU0M8L5</accession>
<dbReference type="Pfam" id="PF01614">
    <property type="entry name" value="IclR_C"/>
    <property type="match status" value="1"/>
</dbReference>
<dbReference type="GO" id="GO:0003677">
    <property type="term" value="F:DNA binding"/>
    <property type="evidence" value="ECO:0007669"/>
    <property type="project" value="UniProtKB-KW"/>
</dbReference>
<keyword evidence="8" id="KW-1185">Reference proteome</keyword>
<proteinExistence type="predicted"/>
<keyword evidence="2 7" id="KW-0238">DNA-binding</keyword>
<dbReference type="InterPro" id="IPR029016">
    <property type="entry name" value="GAF-like_dom_sf"/>
</dbReference>
<dbReference type="PANTHER" id="PTHR30136:SF7">
    <property type="entry name" value="HTH-TYPE TRANSCRIPTIONAL REGULATOR KDGR-RELATED"/>
    <property type="match status" value="1"/>
</dbReference>
<dbReference type="Gene3D" id="3.30.450.40">
    <property type="match status" value="1"/>
</dbReference>
<reference evidence="7 8" key="1">
    <citation type="submission" date="2023-07" db="EMBL/GenBank/DDBJ databases">
        <title>Genomic Encyclopedia of Type Strains, Phase IV (KMG-IV): sequencing the most valuable type-strain genomes for metagenomic binning, comparative biology and taxonomic classification.</title>
        <authorList>
            <person name="Goeker M."/>
        </authorList>
    </citation>
    <scope>NUCLEOTIDE SEQUENCE [LARGE SCALE GENOMIC DNA]</scope>
    <source>
        <strain evidence="7 8">B1-1</strain>
    </source>
</reference>
<dbReference type="PROSITE" id="PS51077">
    <property type="entry name" value="HTH_ICLR"/>
    <property type="match status" value="1"/>
</dbReference>
<dbReference type="InterPro" id="IPR005471">
    <property type="entry name" value="Tscrpt_reg_IclR_N"/>
</dbReference>
<evidence type="ECO:0000259" key="5">
    <source>
        <dbReference type="PROSITE" id="PS51077"/>
    </source>
</evidence>
<feature type="domain" description="HTH iclR-type" evidence="5">
    <location>
        <begin position="26"/>
        <end position="87"/>
    </location>
</feature>
<evidence type="ECO:0000313" key="8">
    <source>
        <dbReference type="Proteomes" id="UP001223743"/>
    </source>
</evidence>
<dbReference type="SMART" id="SM00346">
    <property type="entry name" value="HTH_ICLR"/>
    <property type="match status" value="1"/>
</dbReference>
<feature type="region of interest" description="Disordered" evidence="4">
    <location>
        <begin position="1"/>
        <end position="22"/>
    </location>
</feature>
<evidence type="ECO:0000256" key="4">
    <source>
        <dbReference type="SAM" id="MobiDB-lite"/>
    </source>
</evidence>
<dbReference type="InterPro" id="IPR050707">
    <property type="entry name" value="HTH_MetabolicPath_Reg"/>
</dbReference>
<dbReference type="SUPFAM" id="SSF46785">
    <property type="entry name" value="Winged helix' DNA-binding domain"/>
    <property type="match status" value="1"/>
</dbReference>
<gene>
    <name evidence="7" type="ORF">QO015_002926</name>
</gene>
<dbReference type="Gene3D" id="1.10.10.10">
    <property type="entry name" value="Winged helix-like DNA-binding domain superfamily/Winged helix DNA-binding domain"/>
    <property type="match status" value="1"/>
</dbReference>
<organism evidence="7 8">
    <name type="scientific">Kaistia geumhonensis</name>
    <dbReference type="NCBI Taxonomy" id="410839"/>
    <lineage>
        <taxon>Bacteria</taxon>
        <taxon>Pseudomonadati</taxon>
        <taxon>Pseudomonadota</taxon>
        <taxon>Alphaproteobacteria</taxon>
        <taxon>Hyphomicrobiales</taxon>
        <taxon>Kaistiaceae</taxon>
        <taxon>Kaistia</taxon>
    </lineage>
</organism>
<comment type="caution">
    <text evidence="7">The sequence shown here is derived from an EMBL/GenBank/DDBJ whole genome shotgun (WGS) entry which is preliminary data.</text>
</comment>
<dbReference type="Proteomes" id="UP001223743">
    <property type="component" value="Unassembled WGS sequence"/>
</dbReference>
<dbReference type="InterPro" id="IPR014757">
    <property type="entry name" value="Tscrpt_reg_IclR_C"/>
</dbReference>
<dbReference type="InterPro" id="IPR036388">
    <property type="entry name" value="WH-like_DNA-bd_sf"/>
</dbReference>
<feature type="domain" description="IclR-ED" evidence="6">
    <location>
        <begin position="88"/>
        <end position="268"/>
    </location>
</feature>
<protein>
    <submittedName>
        <fullName evidence="7">DNA-binding IclR family transcriptional regulator</fullName>
    </submittedName>
</protein>
<keyword evidence="1" id="KW-0805">Transcription regulation</keyword>
<feature type="region of interest" description="Disordered" evidence="4">
    <location>
        <begin position="266"/>
        <end position="288"/>
    </location>
</feature>
<evidence type="ECO:0000259" key="6">
    <source>
        <dbReference type="PROSITE" id="PS51078"/>
    </source>
</evidence>
<name>A0ABU0M8L5_9HYPH</name>
<keyword evidence="3" id="KW-0804">Transcription</keyword>
<evidence type="ECO:0000256" key="2">
    <source>
        <dbReference type="ARBA" id="ARBA00023125"/>
    </source>
</evidence>
<dbReference type="PROSITE" id="PS51078">
    <property type="entry name" value="ICLR_ED"/>
    <property type="match status" value="1"/>
</dbReference>
<dbReference type="SUPFAM" id="SSF55781">
    <property type="entry name" value="GAF domain-like"/>
    <property type="match status" value="1"/>
</dbReference>
<dbReference type="RefSeq" id="WP_266278521.1">
    <property type="nucleotide sequence ID" value="NZ_JAPKNF010000001.1"/>
</dbReference>
<dbReference type="Pfam" id="PF09339">
    <property type="entry name" value="HTH_IclR"/>
    <property type="match status" value="1"/>
</dbReference>
<dbReference type="PANTHER" id="PTHR30136">
    <property type="entry name" value="HELIX-TURN-HELIX TRANSCRIPTIONAL REGULATOR, ICLR FAMILY"/>
    <property type="match status" value="1"/>
</dbReference>
<sequence length="288" mass="31511">MSETERAMTLDEDEGADAGSRRDYKVPAAEKALDILEFMAARNEDVTQTELSLGLGRSIHEIYRVIQLLEGRGYLVRTKADRYRLSLKLFELAHMHPPVNRLVDSALPVMRELVGNTDQSCHLVVLREATVLIVLQVESPLPMRYSVALGSHFPVLETSSGAVLLAALPPAEREALVRRILASGEAGATRPEIDARLAAIAELGYEMRASLAVDGCTNISLPVRDHMGATVAALTVPYLPQKRARFSRESVLETTRAAASEISRALGAPEQAGRNRAIRLPAAQEQKR</sequence>